<dbReference type="Proteomes" id="UP001596180">
    <property type="component" value="Unassembled WGS sequence"/>
</dbReference>
<protein>
    <submittedName>
        <fullName evidence="2">VOC family protein</fullName>
    </submittedName>
</protein>
<reference evidence="3" key="1">
    <citation type="journal article" date="2019" name="Int. J. Syst. Evol. Microbiol.">
        <title>The Global Catalogue of Microorganisms (GCM) 10K type strain sequencing project: providing services to taxonomists for standard genome sequencing and annotation.</title>
        <authorList>
            <consortium name="The Broad Institute Genomics Platform"/>
            <consortium name="The Broad Institute Genome Sequencing Center for Infectious Disease"/>
            <person name="Wu L."/>
            <person name="Ma J."/>
        </authorList>
    </citation>
    <scope>NUCLEOTIDE SEQUENCE [LARGE SCALE GENOMIC DNA]</scope>
    <source>
        <strain evidence="3">JCM 10411</strain>
    </source>
</reference>
<feature type="domain" description="VOC" evidence="1">
    <location>
        <begin position="56"/>
        <end position="184"/>
    </location>
</feature>
<evidence type="ECO:0000259" key="1">
    <source>
        <dbReference type="PROSITE" id="PS51819"/>
    </source>
</evidence>
<dbReference type="Pfam" id="PF00903">
    <property type="entry name" value="Glyoxalase"/>
    <property type="match status" value="1"/>
</dbReference>
<organism evidence="2 3">
    <name type="scientific">Streptomyces chlorus</name>
    <dbReference type="NCBI Taxonomy" id="887452"/>
    <lineage>
        <taxon>Bacteria</taxon>
        <taxon>Bacillati</taxon>
        <taxon>Actinomycetota</taxon>
        <taxon>Actinomycetes</taxon>
        <taxon>Kitasatosporales</taxon>
        <taxon>Streptomycetaceae</taxon>
        <taxon>Streptomyces</taxon>
    </lineage>
</organism>
<sequence length="188" mass="20596">MRLTVFPCDYPYGTGLVVQRVDLPAVVRTGHADPANGRGEQKLTLKGAVTMPNFPALAHVALTVSDLRTSAAWYQRLIGAEPILDEDTGPFHHIIFALGNGTMLGLHAFPPDTASTDQGRARFDERRVGLDHVAFACVDRAELGNWRKRLNDLGIEHSEIVDAHYGSGLALRDPDNIQLEFFAPPSRS</sequence>
<dbReference type="InterPro" id="IPR004360">
    <property type="entry name" value="Glyas_Fos-R_dOase_dom"/>
</dbReference>
<dbReference type="CDD" id="cd06587">
    <property type="entry name" value="VOC"/>
    <property type="match status" value="1"/>
</dbReference>
<proteinExistence type="predicted"/>
<dbReference type="SUPFAM" id="SSF54593">
    <property type="entry name" value="Glyoxalase/Bleomycin resistance protein/Dihydroxybiphenyl dioxygenase"/>
    <property type="match status" value="1"/>
</dbReference>
<keyword evidence="3" id="KW-1185">Reference proteome</keyword>
<evidence type="ECO:0000313" key="3">
    <source>
        <dbReference type="Proteomes" id="UP001596180"/>
    </source>
</evidence>
<gene>
    <name evidence="2" type="ORF">ACFPZI_14880</name>
</gene>
<evidence type="ECO:0000313" key="2">
    <source>
        <dbReference type="EMBL" id="MFC5853071.1"/>
    </source>
</evidence>
<dbReference type="PROSITE" id="PS51819">
    <property type="entry name" value="VOC"/>
    <property type="match status" value="1"/>
</dbReference>
<dbReference type="EMBL" id="JBHSOA010000029">
    <property type="protein sequence ID" value="MFC5853071.1"/>
    <property type="molecule type" value="Genomic_DNA"/>
</dbReference>
<name>A0ABW1DYS8_9ACTN</name>
<comment type="caution">
    <text evidence="2">The sequence shown here is derived from an EMBL/GenBank/DDBJ whole genome shotgun (WGS) entry which is preliminary data.</text>
</comment>
<accession>A0ABW1DYS8</accession>
<dbReference type="InterPro" id="IPR037523">
    <property type="entry name" value="VOC_core"/>
</dbReference>
<dbReference type="InterPro" id="IPR029068">
    <property type="entry name" value="Glyas_Bleomycin-R_OHBP_Dase"/>
</dbReference>
<dbReference type="Gene3D" id="3.10.180.10">
    <property type="entry name" value="2,3-Dihydroxybiphenyl 1,2-Dioxygenase, domain 1"/>
    <property type="match status" value="1"/>
</dbReference>
<dbReference type="RefSeq" id="WP_381363247.1">
    <property type="nucleotide sequence ID" value="NZ_JBHSOA010000029.1"/>
</dbReference>